<keyword evidence="3" id="KW-1185">Reference proteome</keyword>
<evidence type="ECO:0000313" key="3">
    <source>
        <dbReference type="Proteomes" id="UP000249720"/>
    </source>
</evidence>
<dbReference type="AlphaFoldDB" id="A0A2W7S110"/>
<evidence type="ECO:0000256" key="1">
    <source>
        <dbReference type="SAM" id="Phobius"/>
    </source>
</evidence>
<gene>
    <name evidence="2" type="ORF">LX80_00696</name>
</gene>
<evidence type="ECO:0000313" key="2">
    <source>
        <dbReference type="EMBL" id="PZX64500.1"/>
    </source>
</evidence>
<keyword evidence="1" id="KW-0472">Membrane</keyword>
<protein>
    <submittedName>
        <fullName evidence="2">Uncharacterized protein</fullName>
    </submittedName>
</protein>
<accession>A0A2W7S110</accession>
<dbReference type="EMBL" id="QKZV01000002">
    <property type="protein sequence ID" value="PZX64500.1"/>
    <property type="molecule type" value="Genomic_DNA"/>
</dbReference>
<organism evidence="2 3">
    <name type="scientific">Hydrotalea sandarakina</name>
    <dbReference type="NCBI Taxonomy" id="1004304"/>
    <lineage>
        <taxon>Bacteria</taxon>
        <taxon>Pseudomonadati</taxon>
        <taxon>Bacteroidota</taxon>
        <taxon>Chitinophagia</taxon>
        <taxon>Chitinophagales</taxon>
        <taxon>Chitinophagaceae</taxon>
        <taxon>Hydrotalea</taxon>
    </lineage>
</organism>
<keyword evidence="1" id="KW-0812">Transmembrane</keyword>
<comment type="caution">
    <text evidence="2">The sequence shown here is derived from an EMBL/GenBank/DDBJ whole genome shotgun (WGS) entry which is preliminary data.</text>
</comment>
<sequence length="74" mass="8706">MFKSFFNFAESSLLLGYLKVKFLLVFQINLAGIISRIHVLKFVYNGKSYIKNSFYLCTLFTWVTVRLTVDWALQ</sequence>
<feature type="transmembrane region" description="Helical" evidence="1">
    <location>
        <begin position="52"/>
        <end position="73"/>
    </location>
</feature>
<proteinExistence type="predicted"/>
<name>A0A2W7S110_9BACT</name>
<feature type="transmembrane region" description="Helical" evidence="1">
    <location>
        <begin position="20"/>
        <end position="40"/>
    </location>
</feature>
<reference evidence="2 3" key="1">
    <citation type="submission" date="2018-06" db="EMBL/GenBank/DDBJ databases">
        <title>Genomic Encyclopedia of Archaeal and Bacterial Type Strains, Phase II (KMG-II): from individual species to whole genera.</title>
        <authorList>
            <person name="Goeker M."/>
        </authorList>
    </citation>
    <scope>NUCLEOTIDE SEQUENCE [LARGE SCALE GENOMIC DNA]</scope>
    <source>
        <strain evidence="2 3">DSM 23241</strain>
    </source>
</reference>
<dbReference type="Proteomes" id="UP000249720">
    <property type="component" value="Unassembled WGS sequence"/>
</dbReference>
<keyword evidence="1" id="KW-1133">Transmembrane helix</keyword>